<keyword evidence="8 12" id="KW-0812">Transmembrane</keyword>
<feature type="transmembrane region" description="Helical" evidence="12">
    <location>
        <begin position="12"/>
        <end position="31"/>
    </location>
</feature>
<comment type="caution">
    <text evidence="13">The sequence shown here is derived from an EMBL/GenBank/DDBJ whole genome shotgun (WGS) entry which is preliminary data.</text>
</comment>
<proteinExistence type="inferred from homology"/>
<keyword evidence="5 12" id="KW-0813">Transport</keyword>
<gene>
    <name evidence="13" type="primary">ccmD</name>
    <name evidence="13" type="ORF">J5474_04635</name>
</gene>
<dbReference type="RefSeq" id="WP_209359641.1">
    <property type="nucleotide sequence ID" value="NZ_JAGISH010000002.1"/>
</dbReference>
<name>A0A940MN20_9RHOB</name>
<evidence type="ECO:0000256" key="10">
    <source>
        <dbReference type="ARBA" id="ARBA00022989"/>
    </source>
</evidence>
<sequence length="51" mass="5807">MMPELGKYAGAVLSSYAVSLGLIAMFVWLSLRRSRRVKRDLEQVEGRRDGH</sequence>
<protein>
    <recommendedName>
        <fullName evidence="4 12">Heme exporter protein D</fullName>
    </recommendedName>
</protein>
<evidence type="ECO:0000256" key="5">
    <source>
        <dbReference type="ARBA" id="ARBA00022448"/>
    </source>
</evidence>
<dbReference type="InterPro" id="IPR007078">
    <property type="entry name" value="Haem_export_protD_CcmD"/>
</dbReference>
<keyword evidence="9 12" id="KW-0201">Cytochrome c-type biogenesis</keyword>
<dbReference type="AlphaFoldDB" id="A0A940MN20"/>
<evidence type="ECO:0000313" key="13">
    <source>
        <dbReference type="EMBL" id="MBP0481777.1"/>
    </source>
</evidence>
<comment type="similarity">
    <text evidence="3 12">Belongs to the CcmD/CycX/HelD family.</text>
</comment>
<dbReference type="NCBIfam" id="TIGR03141">
    <property type="entry name" value="cytochro_ccmD"/>
    <property type="match status" value="1"/>
</dbReference>
<dbReference type="GO" id="GO:0015886">
    <property type="term" value="P:heme transport"/>
    <property type="evidence" value="ECO:0007669"/>
    <property type="project" value="InterPro"/>
</dbReference>
<evidence type="ECO:0000313" key="14">
    <source>
        <dbReference type="Proteomes" id="UP000675940"/>
    </source>
</evidence>
<evidence type="ECO:0000256" key="12">
    <source>
        <dbReference type="RuleBase" id="RU363101"/>
    </source>
</evidence>
<evidence type="ECO:0000256" key="2">
    <source>
        <dbReference type="ARBA" id="ARBA00004377"/>
    </source>
</evidence>
<dbReference type="Proteomes" id="UP000675940">
    <property type="component" value="Unassembled WGS sequence"/>
</dbReference>
<evidence type="ECO:0000256" key="7">
    <source>
        <dbReference type="ARBA" id="ARBA00022519"/>
    </source>
</evidence>
<keyword evidence="6 12" id="KW-1003">Cell membrane</keyword>
<dbReference type="Pfam" id="PF04995">
    <property type="entry name" value="CcmD"/>
    <property type="match status" value="1"/>
</dbReference>
<organism evidence="13 14">
    <name type="scientific">Sagittula salina</name>
    <dbReference type="NCBI Taxonomy" id="2820268"/>
    <lineage>
        <taxon>Bacteria</taxon>
        <taxon>Pseudomonadati</taxon>
        <taxon>Pseudomonadota</taxon>
        <taxon>Alphaproteobacteria</taxon>
        <taxon>Rhodobacterales</taxon>
        <taxon>Roseobacteraceae</taxon>
        <taxon>Sagittula</taxon>
    </lineage>
</organism>
<keyword evidence="11 12" id="KW-0472">Membrane</keyword>
<dbReference type="EMBL" id="JAGISH010000002">
    <property type="protein sequence ID" value="MBP0481777.1"/>
    <property type="molecule type" value="Genomic_DNA"/>
</dbReference>
<accession>A0A940MN20</accession>
<evidence type="ECO:0000256" key="1">
    <source>
        <dbReference type="ARBA" id="ARBA00002442"/>
    </source>
</evidence>
<comment type="function">
    <text evidence="1 12">Required for the export of heme to the periplasm for the biogenesis of c-type cytochromes.</text>
</comment>
<evidence type="ECO:0000256" key="6">
    <source>
        <dbReference type="ARBA" id="ARBA00022475"/>
    </source>
</evidence>
<evidence type="ECO:0000256" key="8">
    <source>
        <dbReference type="ARBA" id="ARBA00022692"/>
    </source>
</evidence>
<comment type="subcellular location">
    <subcellularLocation>
        <location evidence="2 12">Cell inner membrane</location>
        <topology evidence="2 12">Single-pass membrane protein</topology>
    </subcellularLocation>
</comment>
<reference evidence="13" key="1">
    <citation type="submission" date="2021-03" db="EMBL/GenBank/DDBJ databases">
        <title>Sagittula salina sp. nov. strain M10.9X isolated from the marine waste.</title>
        <authorList>
            <person name="Satari L."/>
            <person name="Molina-Menor E."/>
            <person name="Vidal-Verdu A."/>
            <person name="Pascual J."/>
            <person name="Pereto J."/>
            <person name="Porcar M."/>
        </authorList>
    </citation>
    <scope>NUCLEOTIDE SEQUENCE</scope>
    <source>
        <strain evidence="13">M10.9X</strain>
    </source>
</reference>
<evidence type="ECO:0000256" key="11">
    <source>
        <dbReference type="ARBA" id="ARBA00023136"/>
    </source>
</evidence>
<keyword evidence="7 12" id="KW-0997">Cell inner membrane</keyword>
<evidence type="ECO:0000256" key="4">
    <source>
        <dbReference type="ARBA" id="ARBA00016461"/>
    </source>
</evidence>
<keyword evidence="14" id="KW-1185">Reference proteome</keyword>
<dbReference type="GO" id="GO:0017004">
    <property type="term" value="P:cytochrome complex assembly"/>
    <property type="evidence" value="ECO:0007669"/>
    <property type="project" value="UniProtKB-KW"/>
</dbReference>
<evidence type="ECO:0000256" key="9">
    <source>
        <dbReference type="ARBA" id="ARBA00022748"/>
    </source>
</evidence>
<keyword evidence="10 12" id="KW-1133">Transmembrane helix</keyword>
<dbReference type="GO" id="GO:0005886">
    <property type="term" value="C:plasma membrane"/>
    <property type="evidence" value="ECO:0007669"/>
    <property type="project" value="UniProtKB-SubCell"/>
</dbReference>
<evidence type="ECO:0000256" key="3">
    <source>
        <dbReference type="ARBA" id="ARBA00008741"/>
    </source>
</evidence>